<evidence type="ECO:0000313" key="3">
    <source>
        <dbReference type="Proteomes" id="UP000193144"/>
    </source>
</evidence>
<dbReference type="STRING" id="1231657.A0A1Y1ZM99"/>
<reference evidence="2 3" key="1">
    <citation type="submission" date="2016-07" db="EMBL/GenBank/DDBJ databases">
        <title>Pervasive Adenine N6-methylation of Active Genes in Fungi.</title>
        <authorList>
            <consortium name="DOE Joint Genome Institute"/>
            <person name="Mondo S.J."/>
            <person name="Dannebaum R.O."/>
            <person name="Kuo R.C."/>
            <person name="Labutti K."/>
            <person name="Haridas S."/>
            <person name="Kuo A."/>
            <person name="Salamov A."/>
            <person name="Ahrendt S.R."/>
            <person name="Lipzen A."/>
            <person name="Sullivan W."/>
            <person name="Andreopoulos W.B."/>
            <person name="Clum A."/>
            <person name="Lindquist E."/>
            <person name="Daum C."/>
            <person name="Ramamoorthy G.K."/>
            <person name="Gryganskyi A."/>
            <person name="Culley D."/>
            <person name="Magnuson J.K."/>
            <person name="James T.Y."/>
            <person name="O'Malley M.A."/>
            <person name="Stajich J.E."/>
            <person name="Spatafora J.W."/>
            <person name="Visel A."/>
            <person name="Grigoriev I.V."/>
        </authorList>
    </citation>
    <scope>NUCLEOTIDE SEQUENCE [LARGE SCALE GENOMIC DNA]</scope>
    <source>
        <strain evidence="2 3">CBS 115471</strain>
    </source>
</reference>
<sequence>MLRLTDSVPILKSACLSYAKWSNLFVIIREKDYVPIWDRENRVPDFAKSNPLVTFGQNQYLWGNMPAIDIINMKKKEGIENLGRNINLLFGASGDCRNVIKLITHLLDGYNGQCNVVLSDRDFVVVARNIIILYLALHFDPQDAAPTMIHIWYSASIPGIALDMDELPTLTHGKRLHLSHASLHVVLQTDQWFRLAVFVKVPRVVTNQFASALRTGITLNPSREDSCGLELAFCPLRNRVGCQKFCENGILLPYGCSANAFDTPNPLSIKPYVDGRYQMSRTRSGVGHIHNMSKLRGPRIRTSTKVFFIISERVAATFCGRPRKMNIAITMYIVGAKSLQDCLPKAEQKFDCIEIANIADEIYIGPEKAFSIFGPLLRPKAHIPHATLILLFQNAAIQTRESFRAECKRDEIERNRQLLPYFFKTGDQNGYSDGEVRLI</sequence>
<dbReference type="Proteomes" id="UP000193144">
    <property type="component" value="Unassembled WGS sequence"/>
</dbReference>
<comment type="caution">
    <text evidence="2">The sequence shown here is derived from an EMBL/GenBank/DDBJ whole genome shotgun (WGS) entry which is preliminary data.</text>
</comment>
<protein>
    <recommendedName>
        <fullName evidence="1">DUF4470 domain-containing protein</fullName>
    </recommendedName>
</protein>
<proteinExistence type="predicted"/>
<dbReference type="InterPro" id="IPR027974">
    <property type="entry name" value="DUF4470"/>
</dbReference>
<accession>A0A1Y1ZM99</accession>
<dbReference type="Pfam" id="PF14737">
    <property type="entry name" value="DUF4470"/>
    <property type="match status" value="1"/>
</dbReference>
<dbReference type="OrthoDB" id="5282002at2759"/>
<feature type="domain" description="DUF4470" evidence="1">
    <location>
        <begin position="61"/>
        <end position="157"/>
    </location>
</feature>
<evidence type="ECO:0000313" key="2">
    <source>
        <dbReference type="EMBL" id="ORY11350.1"/>
    </source>
</evidence>
<organism evidence="2 3">
    <name type="scientific">Clohesyomyces aquaticus</name>
    <dbReference type="NCBI Taxonomy" id="1231657"/>
    <lineage>
        <taxon>Eukaryota</taxon>
        <taxon>Fungi</taxon>
        <taxon>Dikarya</taxon>
        <taxon>Ascomycota</taxon>
        <taxon>Pezizomycotina</taxon>
        <taxon>Dothideomycetes</taxon>
        <taxon>Pleosporomycetidae</taxon>
        <taxon>Pleosporales</taxon>
        <taxon>Lindgomycetaceae</taxon>
        <taxon>Clohesyomyces</taxon>
    </lineage>
</organism>
<evidence type="ECO:0000259" key="1">
    <source>
        <dbReference type="Pfam" id="PF14737"/>
    </source>
</evidence>
<dbReference type="EMBL" id="MCFA01000062">
    <property type="protein sequence ID" value="ORY11350.1"/>
    <property type="molecule type" value="Genomic_DNA"/>
</dbReference>
<keyword evidence="3" id="KW-1185">Reference proteome</keyword>
<name>A0A1Y1ZM99_9PLEO</name>
<dbReference type="AlphaFoldDB" id="A0A1Y1ZM99"/>
<gene>
    <name evidence="2" type="ORF">BCR34DRAFT_588007</name>
</gene>